<keyword evidence="3" id="KW-0238">DNA-binding</keyword>
<evidence type="ECO:0000313" key="7">
    <source>
        <dbReference type="Proteomes" id="UP000002985"/>
    </source>
</evidence>
<dbReference type="AlphaFoldDB" id="I3IHP0"/>
<evidence type="ECO:0000313" key="6">
    <source>
        <dbReference type="EMBL" id="GAB61235.1"/>
    </source>
</evidence>
<dbReference type="NCBIfam" id="NF033592">
    <property type="entry name" value="transpos_IS4_1"/>
    <property type="match status" value="1"/>
</dbReference>
<dbReference type="Pfam" id="PF01609">
    <property type="entry name" value="DDE_Tnp_1"/>
    <property type="match status" value="1"/>
</dbReference>
<dbReference type="InterPro" id="IPR002559">
    <property type="entry name" value="Transposase_11"/>
</dbReference>
<dbReference type="InterPro" id="IPR047952">
    <property type="entry name" value="Transpos_IS4"/>
</dbReference>
<evidence type="ECO:0000256" key="2">
    <source>
        <dbReference type="ARBA" id="ARBA00022578"/>
    </source>
</evidence>
<gene>
    <name evidence="6" type="ORF">KSU1_B0378</name>
</gene>
<proteinExistence type="inferred from homology"/>
<dbReference type="eggNOG" id="COG3385">
    <property type="taxonomic scope" value="Bacteria"/>
</dbReference>
<feature type="domain" description="Transposase IS4-like" evidence="5">
    <location>
        <begin position="119"/>
        <end position="343"/>
    </location>
</feature>
<organism evidence="6 7">
    <name type="scientific">Candidatus Jettenia caeni</name>
    <dbReference type="NCBI Taxonomy" id="247490"/>
    <lineage>
        <taxon>Bacteria</taxon>
        <taxon>Pseudomonadati</taxon>
        <taxon>Planctomycetota</taxon>
        <taxon>Candidatus Brocadiia</taxon>
        <taxon>Candidatus Brocadiales</taxon>
        <taxon>Candidatus Brocadiaceae</taxon>
        <taxon>Candidatus Jettenia</taxon>
    </lineage>
</organism>
<dbReference type="SUPFAM" id="SSF53098">
    <property type="entry name" value="Ribonuclease H-like"/>
    <property type="match status" value="1"/>
</dbReference>
<accession>I3IHP0</accession>
<dbReference type="Proteomes" id="UP000002985">
    <property type="component" value="Unassembled WGS sequence"/>
</dbReference>
<protein>
    <submittedName>
        <fullName evidence="6">Putative transposase</fullName>
    </submittedName>
</protein>
<evidence type="ECO:0000256" key="1">
    <source>
        <dbReference type="ARBA" id="ARBA00010075"/>
    </source>
</evidence>
<keyword evidence="7" id="KW-1185">Reference proteome</keyword>
<comment type="similarity">
    <text evidence="1">Belongs to the transposase 11 family.</text>
</comment>
<dbReference type="PANTHER" id="PTHR33258">
    <property type="entry name" value="TRANSPOSASE INSL FOR INSERTION SEQUENCE ELEMENT IS186A-RELATED"/>
    <property type="match status" value="1"/>
</dbReference>
<evidence type="ECO:0000256" key="4">
    <source>
        <dbReference type="ARBA" id="ARBA00023172"/>
    </source>
</evidence>
<keyword evidence="4" id="KW-0233">DNA recombination</keyword>
<evidence type="ECO:0000256" key="3">
    <source>
        <dbReference type="ARBA" id="ARBA00023125"/>
    </source>
</evidence>
<dbReference type="GO" id="GO:0004803">
    <property type="term" value="F:transposase activity"/>
    <property type="evidence" value="ECO:0007669"/>
    <property type="project" value="InterPro"/>
</dbReference>
<dbReference type="GO" id="GO:0006313">
    <property type="term" value="P:DNA transposition"/>
    <property type="evidence" value="ECO:0007669"/>
    <property type="project" value="InterPro"/>
</dbReference>
<dbReference type="Gene3D" id="3.90.350.10">
    <property type="entry name" value="Transposase Inhibitor Protein From Tn5, Chain A, domain 1"/>
    <property type="match status" value="1"/>
</dbReference>
<name>I3IHP0_9BACT</name>
<dbReference type="EMBL" id="BAFH01000002">
    <property type="protein sequence ID" value="GAB61235.1"/>
    <property type="molecule type" value="Genomic_DNA"/>
</dbReference>
<dbReference type="InterPro" id="IPR012337">
    <property type="entry name" value="RNaseH-like_sf"/>
</dbReference>
<keyword evidence="2" id="KW-0815">Transposition</keyword>
<dbReference type="OrthoDB" id="241603at2"/>
<dbReference type="GO" id="GO:0003677">
    <property type="term" value="F:DNA binding"/>
    <property type="evidence" value="ECO:0007669"/>
    <property type="project" value="UniProtKB-KW"/>
</dbReference>
<evidence type="ECO:0000259" key="5">
    <source>
        <dbReference type="Pfam" id="PF01609"/>
    </source>
</evidence>
<sequence length="434" mass="50869">MVRDLCAATITFLKKKLLSQEFISRHKQNLADFTRKRSLPFHILFTFLINLIKSSLQNELAMFFKQIHHTDIPQRKVTASALSQARHKLKHQAFIELNHETTKHFYDTYSPKTWHGFHLIAIDGSTVKVPQNSTCKEYFGTLPVRQAEPRALARVSHCFDVLNHITRDALIDSLHIGERDFVVRHCAHLTPKDLILLDRGYPAYWLFRFLREKGIHFCARLSIGKWNIAKQFLTSGLSQQNIQLDPIADSQEKCRELSLSLKPIQLRLIRIHLEGAQEPIVLITTLTDSDFYPYELFHDLYFQRWPIEENYKVLKCRIEIENFSGKSVETVLQDFHANIFMRNITAILAFPVHSHIEMDAQEKELDYKINWTQALAKMRNCGIVLFFRKHILSLIKKLHKLFIENNSAIRKGRKFPRNVQPRKKIFAFPYKPIS</sequence>
<comment type="caution">
    <text evidence="6">The sequence shown here is derived from an EMBL/GenBank/DDBJ whole genome shotgun (WGS) entry which is preliminary data.</text>
</comment>
<dbReference type="PANTHER" id="PTHR33258:SF1">
    <property type="entry name" value="TRANSPOSASE INSL FOR INSERTION SEQUENCE ELEMENT IS186A-RELATED"/>
    <property type="match status" value="1"/>
</dbReference>
<reference evidence="6 7" key="1">
    <citation type="journal article" date="2012" name="FEBS Lett.">
        <title>Anammox organism KSU-1 expresses a NirK-type copper-containing nitrite reductase instead of a NirS-type with cytochrome cd1.</title>
        <authorList>
            <person name="Hira D."/>
            <person name="Toh H."/>
            <person name="Migita C.T."/>
            <person name="Okubo H."/>
            <person name="Nishiyama T."/>
            <person name="Hattori M."/>
            <person name="Furukawa K."/>
            <person name="Fujii T."/>
        </authorList>
    </citation>
    <scope>NUCLEOTIDE SEQUENCE [LARGE SCALE GENOMIC DNA]</scope>
</reference>